<evidence type="ECO:0000256" key="10">
    <source>
        <dbReference type="ARBA" id="ARBA00030646"/>
    </source>
</evidence>
<feature type="transmembrane region" description="Helical" evidence="12">
    <location>
        <begin position="128"/>
        <end position="145"/>
    </location>
</feature>
<dbReference type="InterPro" id="IPR008509">
    <property type="entry name" value="MOT2/MFSD5"/>
</dbReference>
<dbReference type="GO" id="GO:0015098">
    <property type="term" value="F:molybdate ion transmembrane transporter activity"/>
    <property type="evidence" value="ECO:0007669"/>
    <property type="project" value="InterPro"/>
</dbReference>
<dbReference type="PANTHER" id="PTHR23516">
    <property type="entry name" value="SAM (S-ADENOSYL METHIONINE) TRANSPORTER"/>
    <property type="match status" value="1"/>
</dbReference>
<keyword evidence="13" id="KW-0732">Signal</keyword>
<evidence type="ECO:0000256" key="13">
    <source>
        <dbReference type="SAM" id="SignalP"/>
    </source>
</evidence>
<feature type="transmembrane region" description="Helical" evidence="12">
    <location>
        <begin position="348"/>
        <end position="366"/>
    </location>
</feature>
<comment type="caution">
    <text evidence="14">The sequence shown here is derived from an EMBL/GenBank/DDBJ whole genome shotgun (WGS) entry which is preliminary data.</text>
</comment>
<keyword evidence="4" id="KW-0813">Transport</keyword>
<feature type="transmembrane region" description="Helical" evidence="12">
    <location>
        <begin position="275"/>
        <end position="296"/>
    </location>
</feature>
<evidence type="ECO:0000256" key="11">
    <source>
        <dbReference type="ARBA" id="ARBA00032555"/>
    </source>
</evidence>
<feature type="transmembrane region" description="Helical" evidence="12">
    <location>
        <begin position="316"/>
        <end position="336"/>
    </location>
</feature>
<feature type="chain" id="PRO_5041426747" description="Molybdate-anion transporter" evidence="13">
    <location>
        <begin position="20"/>
        <end position="456"/>
    </location>
</feature>
<feature type="transmembrane region" description="Helical" evidence="12">
    <location>
        <begin position="193"/>
        <end position="212"/>
    </location>
</feature>
<dbReference type="PANTHER" id="PTHR23516:SF1">
    <property type="entry name" value="MOLYBDATE-ANION TRANSPORTER"/>
    <property type="match status" value="1"/>
</dbReference>
<evidence type="ECO:0000256" key="12">
    <source>
        <dbReference type="SAM" id="Phobius"/>
    </source>
</evidence>
<evidence type="ECO:0000256" key="8">
    <source>
        <dbReference type="ARBA" id="ARBA00023065"/>
    </source>
</evidence>
<proteinExistence type="predicted"/>
<gene>
    <name evidence="14" type="ORF">OHK93_007284</name>
</gene>
<name>A0AA43TVD6_9LECA</name>
<feature type="transmembrane region" description="Helical" evidence="12">
    <location>
        <begin position="99"/>
        <end position="121"/>
    </location>
</feature>
<feature type="transmembrane region" description="Helical" evidence="12">
    <location>
        <begin position="372"/>
        <end position="392"/>
    </location>
</feature>
<feature type="transmembrane region" description="Helical" evidence="12">
    <location>
        <begin position="61"/>
        <end position="79"/>
    </location>
</feature>
<keyword evidence="7 12" id="KW-1133">Transmembrane helix</keyword>
<organism evidence="14 15">
    <name type="scientific">Ramalina farinacea</name>
    <dbReference type="NCBI Taxonomy" id="258253"/>
    <lineage>
        <taxon>Eukaryota</taxon>
        <taxon>Fungi</taxon>
        <taxon>Dikarya</taxon>
        <taxon>Ascomycota</taxon>
        <taxon>Pezizomycotina</taxon>
        <taxon>Lecanoromycetes</taxon>
        <taxon>OSLEUM clade</taxon>
        <taxon>Lecanoromycetidae</taxon>
        <taxon>Lecanorales</taxon>
        <taxon>Lecanorineae</taxon>
        <taxon>Ramalinaceae</taxon>
        <taxon>Ramalina</taxon>
    </lineage>
</organism>
<feature type="signal peptide" evidence="13">
    <location>
        <begin position="1"/>
        <end position="19"/>
    </location>
</feature>
<evidence type="ECO:0000256" key="2">
    <source>
        <dbReference type="ARBA" id="ARBA00004651"/>
    </source>
</evidence>
<evidence type="ECO:0000313" key="14">
    <source>
        <dbReference type="EMBL" id="MDI1488010.1"/>
    </source>
</evidence>
<evidence type="ECO:0000256" key="3">
    <source>
        <dbReference type="ARBA" id="ARBA00021242"/>
    </source>
</evidence>
<feature type="transmembrane region" description="Helical" evidence="12">
    <location>
        <begin position="430"/>
        <end position="450"/>
    </location>
</feature>
<evidence type="ECO:0000256" key="5">
    <source>
        <dbReference type="ARBA" id="ARBA00022475"/>
    </source>
</evidence>
<dbReference type="AlphaFoldDB" id="A0AA43TVD6"/>
<evidence type="ECO:0000256" key="7">
    <source>
        <dbReference type="ARBA" id="ARBA00022989"/>
    </source>
</evidence>
<reference evidence="14" key="1">
    <citation type="journal article" date="2023" name="Genome Biol. Evol.">
        <title>First Whole Genome Sequence and Flow Cytometry Genome Size Data for the Lichen-Forming Fungus Ramalina farinacea (Ascomycota).</title>
        <authorList>
            <person name="Llewellyn T."/>
            <person name="Mian S."/>
            <person name="Hill R."/>
            <person name="Leitch I.J."/>
            <person name="Gaya E."/>
        </authorList>
    </citation>
    <scope>NUCLEOTIDE SEQUENCE</scope>
    <source>
        <strain evidence="14">LIQ254RAFAR</strain>
    </source>
</reference>
<keyword evidence="9 12" id="KW-0472">Membrane</keyword>
<comment type="subcellular location">
    <subcellularLocation>
        <location evidence="2">Cell membrane</location>
        <topology evidence="2">Multi-pass membrane protein</topology>
    </subcellularLocation>
</comment>
<protein>
    <recommendedName>
        <fullName evidence="3">Molybdate-anion transporter</fullName>
    </recommendedName>
    <alternativeName>
        <fullName evidence="10">Major facilitator superfamily domain-containing protein 5</fullName>
    </alternativeName>
    <alternativeName>
        <fullName evidence="11">Molybdate transporter 2 homolog</fullName>
    </alternativeName>
</protein>
<keyword evidence="5" id="KW-1003">Cell membrane</keyword>
<feature type="transmembrane region" description="Helical" evidence="12">
    <location>
        <begin position="404"/>
        <end position="424"/>
    </location>
</feature>
<keyword evidence="8" id="KW-0406">Ion transport</keyword>
<sequence>MDFYTLNFAGLLLINSGLAYREYSQSRDGYQQVERSDKSEEGSESSSELVDEKSIDHFKKIFFLVYGLVFGADWLQFRVQGPFIYTLYKDQKGLPEEVVAALFTTGFLAGAVSALFVGSLADRYGRRAACLGYCIIVAMSLFSVLSDNVQILFIGRMLGGIGTTLQYTIFEAWMVTEYNQRNLKSSGLEIKTLFGRMITVSGVSAVAAGVFGEYLVEFTRTKTAPFMASACCLGAAFVLVLKEWTENYGDSAGSAGSFSSAIGNMKQILQVDRKVGTLALTSCCFEGSMYLFIYFWSPTLIAAHKLSGQESMLPFGMIFSSFMVAMMLGSMLFTSITTVYNWMTAAQLLRLTVTVASICLLAASYFKGEWLAFWFFCLYETCVGVYYPSMAHEKGKVIDDGVRANIYGMLRVPLNIYVVVALGFTREGEGYRQLIFVFCSGLLLLVSLTLKHFMRD</sequence>
<evidence type="ECO:0000256" key="9">
    <source>
        <dbReference type="ARBA" id="ARBA00023136"/>
    </source>
</evidence>
<accession>A0AA43TVD6</accession>
<dbReference type="EMBL" id="JAPUFD010000006">
    <property type="protein sequence ID" value="MDI1488010.1"/>
    <property type="molecule type" value="Genomic_DNA"/>
</dbReference>
<keyword evidence="15" id="KW-1185">Reference proteome</keyword>
<comment type="function">
    <text evidence="1">Mediates high-affinity intracellular uptake of the rare oligo-element molybdenum.</text>
</comment>
<dbReference type="InterPro" id="IPR036259">
    <property type="entry name" value="MFS_trans_sf"/>
</dbReference>
<keyword evidence="6 12" id="KW-0812">Transmembrane</keyword>
<dbReference type="SUPFAM" id="SSF103473">
    <property type="entry name" value="MFS general substrate transporter"/>
    <property type="match status" value="1"/>
</dbReference>
<dbReference type="Proteomes" id="UP001161017">
    <property type="component" value="Unassembled WGS sequence"/>
</dbReference>
<evidence type="ECO:0000313" key="15">
    <source>
        <dbReference type="Proteomes" id="UP001161017"/>
    </source>
</evidence>
<feature type="transmembrane region" description="Helical" evidence="12">
    <location>
        <begin position="151"/>
        <end position="173"/>
    </location>
</feature>
<feature type="transmembrane region" description="Helical" evidence="12">
    <location>
        <begin position="224"/>
        <end position="241"/>
    </location>
</feature>
<dbReference type="GO" id="GO:0006811">
    <property type="term" value="P:monoatomic ion transport"/>
    <property type="evidence" value="ECO:0007669"/>
    <property type="project" value="UniProtKB-KW"/>
</dbReference>
<evidence type="ECO:0000256" key="4">
    <source>
        <dbReference type="ARBA" id="ARBA00022448"/>
    </source>
</evidence>
<evidence type="ECO:0000256" key="1">
    <source>
        <dbReference type="ARBA" id="ARBA00003019"/>
    </source>
</evidence>
<dbReference type="Pfam" id="PF05631">
    <property type="entry name" value="MFS_5"/>
    <property type="match status" value="1"/>
</dbReference>
<dbReference type="Gene3D" id="1.20.1250.20">
    <property type="entry name" value="MFS general substrate transporter like domains"/>
    <property type="match status" value="1"/>
</dbReference>
<evidence type="ECO:0000256" key="6">
    <source>
        <dbReference type="ARBA" id="ARBA00022692"/>
    </source>
</evidence>
<dbReference type="GO" id="GO:0005886">
    <property type="term" value="C:plasma membrane"/>
    <property type="evidence" value="ECO:0007669"/>
    <property type="project" value="UniProtKB-SubCell"/>
</dbReference>